<dbReference type="InterPro" id="IPR036237">
    <property type="entry name" value="Xyl_isomerase-like_sf"/>
</dbReference>
<proteinExistence type="predicted"/>
<keyword evidence="3" id="KW-1185">Reference proteome</keyword>
<name>A0A8T8E6M9_9EURY</name>
<keyword evidence="2" id="KW-0614">Plasmid</keyword>
<dbReference type="InterPro" id="IPR050312">
    <property type="entry name" value="IolE/XylAMocC-like"/>
</dbReference>
<geneLocation type="plasmid" evidence="2 3">
    <name>pHTS138</name>
</geneLocation>
<evidence type="ECO:0000259" key="1">
    <source>
        <dbReference type="Pfam" id="PF01261"/>
    </source>
</evidence>
<dbReference type="KEGG" id="hsal:JMJ58_21285"/>
<dbReference type="Gene3D" id="3.20.20.150">
    <property type="entry name" value="Divalent-metal-dependent TIM barrel enzymes"/>
    <property type="match status" value="1"/>
</dbReference>
<keyword evidence="2" id="KW-0413">Isomerase</keyword>
<protein>
    <submittedName>
        <fullName evidence="2">Sugar phosphate isomerase/epimerase</fullName>
    </submittedName>
</protein>
<dbReference type="PANTHER" id="PTHR12110:SF41">
    <property type="entry name" value="INOSOSE DEHYDRATASE"/>
    <property type="match status" value="1"/>
</dbReference>
<dbReference type="Pfam" id="PF01261">
    <property type="entry name" value="AP_endonuc_2"/>
    <property type="match status" value="1"/>
</dbReference>
<sequence>MTLFGFQLYSLHAVDDRLPTVIDRVGETGFEGVEFAGLGDVDAESVDAALDRSGLDLAGAHVGIAEIEADAKGVAETYHALGCDTVAVPWLDPEHFASKSAVEETAERLSNAAESLANHGLNLHYHNHDQEFTELDGRPALEHLLEATDDIGLEFDLGWAGAAGYEPLSFLETHAERVNLVHLKDYDADTGETVEVGEGDLDVEATVELVRDLGFEWLIYEAEERPDSYETLEHAADIVDAHW</sequence>
<reference evidence="2 3" key="1">
    <citation type="submission" date="2021-01" db="EMBL/GenBank/DDBJ databases">
        <title>Genome Sequence and Methylation Pattern of Haloterrigena salifodinae BOL5-1, An Extremely Halophilic Archaeon from a Bolivian Salt Mine.</title>
        <authorList>
            <person name="DasSarma P."/>
            <person name="Anton B.P."/>
            <person name="DasSarma S.L."/>
            <person name="von Ehrenheim H.A.L."/>
            <person name="Martinez F.L."/>
            <person name="Guzman D."/>
            <person name="Roberts R.J."/>
            <person name="DasSarma S."/>
        </authorList>
    </citation>
    <scope>NUCLEOTIDE SEQUENCE [LARGE SCALE GENOMIC DNA]</scope>
    <source>
        <strain evidence="2 3">BOL5-1</strain>
        <plasmid evidence="2 3">pHTS138</plasmid>
    </source>
</reference>
<dbReference type="AlphaFoldDB" id="A0A8T8E6M9"/>
<dbReference type="PANTHER" id="PTHR12110">
    <property type="entry name" value="HYDROXYPYRUVATE ISOMERASE"/>
    <property type="match status" value="1"/>
</dbReference>
<feature type="domain" description="Xylose isomerase-like TIM barrel" evidence="1">
    <location>
        <begin position="23"/>
        <end position="229"/>
    </location>
</feature>
<dbReference type="InterPro" id="IPR013022">
    <property type="entry name" value="Xyl_isomerase-like_TIM-brl"/>
</dbReference>
<dbReference type="RefSeq" id="WP_204749424.1">
    <property type="nucleotide sequence ID" value="NZ_CP069189.1"/>
</dbReference>
<accession>A0A8T8E6M9</accession>
<evidence type="ECO:0000313" key="2">
    <source>
        <dbReference type="EMBL" id="QRV17389.1"/>
    </source>
</evidence>
<evidence type="ECO:0000313" key="3">
    <source>
        <dbReference type="Proteomes" id="UP000637819"/>
    </source>
</evidence>
<dbReference type="SUPFAM" id="SSF51658">
    <property type="entry name" value="Xylose isomerase-like"/>
    <property type="match status" value="1"/>
</dbReference>
<dbReference type="EMBL" id="CP069189">
    <property type="protein sequence ID" value="QRV17389.1"/>
    <property type="molecule type" value="Genomic_DNA"/>
</dbReference>
<dbReference type="OrthoDB" id="165864at2157"/>
<dbReference type="GeneID" id="62877715"/>
<organism evidence="2 3">
    <name type="scientific">Haloterrigena salifodinae</name>
    <dbReference type="NCBI Taxonomy" id="2675099"/>
    <lineage>
        <taxon>Archaea</taxon>
        <taxon>Methanobacteriati</taxon>
        <taxon>Methanobacteriota</taxon>
        <taxon>Stenosarchaea group</taxon>
        <taxon>Halobacteria</taxon>
        <taxon>Halobacteriales</taxon>
        <taxon>Natrialbaceae</taxon>
        <taxon>Haloterrigena</taxon>
    </lineage>
</organism>
<gene>
    <name evidence="2" type="ORF">JMJ58_21285</name>
</gene>
<dbReference type="Proteomes" id="UP000637819">
    <property type="component" value="Plasmid pHTS138"/>
</dbReference>
<dbReference type="GO" id="GO:0016853">
    <property type="term" value="F:isomerase activity"/>
    <property type="evidence" value="ECO:0007669"/>
    <property type="project" value="UniProtKB-KW"/>
</dbReference>